<dbReference type="InterPro" id="IPR017441">
    <property type="entry name" value="Protein_kinase_ATP_BS"/>
</dbReference>
<proteinExistence type="predicted"/>
<feature type="transmembrane region" description="Helical" evidence="2">
    <location>
        <begin position="34"/>
        <end position="54"/>
    </location>
</feature>
<keyword evidence="2" id="KW-0472">Membrane</keyword>
<evidence type="ECO:0000256" key="2">
    <source>
        <dbReference type="SAM" id="Phobius"/>
    </source>
</evidence>
<evidence type="ECO:0008006" key="5">
    <source>
        <dbReference type="Google" id="ProtNLM"/>
    </source>
</evidence>
<reference evidence="3" key="1">
    <citation type="submission" date="2025-08" db="UniProtKB">
        <authorList>
            <consortium name="Ensembl"/>
        </authorList>
    </citation>
    <scope>IDENTIFICATION</scope>
</reference>
<evidence type="ECO:0000313" key="3">
    <source>
        <dbReference type="Ensembl" id="ENSPKIP00000031773.1"/>
    </source>
</evidence>
<evidence type="ECO:0000256" key="1">
    <source>
        <dbReference type="PROSITE-ProRule" id="PRU10141"/>
    </source>
</evidence>
<dbReference type="GO" id="GO:0005524">
    <property type="term" value="F:ATP binding"/>
    <property type="evidence" value="ECO:0007669"/>
    <property type="project" value="UniProtKB-UniRule"/>
</dbReference>
<dbReference type="Ensembl" id="ENSPKIT00000012627.1">
    <property type="protein sequence ID" value="ENSPKIP00000031773.1"/>
    <property type="gene ID" value="ENSPKIG00000012126.1"/>
</dbReference>
<evidence type="ECO:0000313" key="4">
    <source>
        <dbReference type="Proteomes" id="UP000261540"/>
    </source>
</evidence>
<protein>
    <recommendedName>
        <fullName evidence="5">Protein kinase domain-containing protein</fullName>
    </recommendedName>
</protein>
<reference evidence="3" key="2">
    <citation type="submission" date="2025-09" db="UniProtKB">
        <authorList>
            <consortium name="Ensembl"/>
        </authorList>
    </citation>
    <scope>IDENTIFICATION</scope>
</reference>
<dbReference type="Proteomes" id="UP000261540">
    <property type="component" value="Unplaced"/>
</dbReference>
<dbReference type="STRING" id="1676925.ENSPKIP00000031773"/>
<keyword evidence="2" id="KW-1133">Transmembrane helix</keyword>
<feature type="binding site" evidence="1">
    <location>
        <position position="55"/>
    </location>
    <ligand>
        <name>ATP</name>
        <dbReference type="ChEBI" id="CHEBI:30616"/>
    </ligand>
</feature>
<dbReference type="GeneTree" id="ENSGT01110000267832"/>
<name>A0A3B3SN52_9TELE</name>
<keyword evidence="4" id="KW-1185">Reference proteome</keyword>
<dbReference type="PROSITE" id="PS00107">
    <property type="entry name" value="PROTEIN_KINASE_ATP"/>
    <property type="match status" value="1"/>
</dbReference>
<dbReference type="AlphaFoldDB" id="A0A3B3SN52"/>
<keyword evidence="1" id="KW-0547">Nucleotide-binding</keyword>
<dbReference type="Gene3D" id="3.30.200.20">
    <property type="entry name" value="Phosphorylase Kinase, domain 1"/>
    <property type="match status" value="1"/>
</dbReference>
<keyword evidence="1" id="KW-0067">ATP-binding</keyword>
<accession>A0A3B3SN52</accession>
<organism evidence="3 4">
    <name type="scientific">Paramormyrops kingsleyae</name>
    <dbReference type="NCBI Taxonomy" id="1676925"/>
    <lineage>
        <taxon>Eukaryota</taxon>
        <taxon>Metazoa</taxon>
        <taxon>Chordata</taxon>
        <taxon>Craniata</taxon>
        <taxon>Vertebrata</taxon>
        <taxon>Euteleostomi</taxon>
        <taxon>Actinopterygii</taxon>
        <taxon>Neopterygii</taxon>
        <taxon>Teleostei</taxon>
        <taxon>Osteoglossocephala</taxon>
        <taxon>Osteoglossomorpha</taxon>
        <taxon>Osteoglossiformes</taxon>
        <taxon>Mormyridae</taxon>
        <taxon>Paramormyrops</taxon>
    </lineage>
</organism>
<sequence>MDVITRPSGEIQRRNPQHDFELIQRVGSGTYGDVYKVFIMMFLNIAFVVNRIIIKITKLAMGQSTFFFSSDTDSNTRALFTLLYFIY</sequence>
<keyword evidence="2" id="KW-0812">Transmembrane</keyword>